<feature type="transmembrane region" description="Helical" evidence="1">
    <location>
        <begin position="344"/>
        <end position="365"/>
    </location>
</feature>
<dbReference type="InterPro" id="IPR029044">
    <property type="entry name" value="Nucleotide-diphossugar_trans"/>
</dbReference>
<comment type="caution">
    <text evidence="3">The sequence shown here is derived from an EMBL/GenBank/DDBJ whole genome shotgun (WGS) entry which is preliminary data.</text>
</comment>
<sequence length="382" mass="41333">MWFALLWVVCALALIASFGANWRRMRRIPRLSPPCLPPDPPFISILIPARNEERAIRRCVSGALAQRYPHFEVIVVDDGSTDRTPAILTELAATDSRLRVVPGRPLPPGWVGKCNACQQASDAAIGAWLLFLDADTAPAPDLAAALLCHAQATHGDMVTIFPFLELGSWAERLVLPPFIALIVSIFPFERLAQPDVRPDEVLANGQCIFVRRAAYDAIGGHNAVRGEVLEDVRLGQTLRAAGFSVRGAIGMEYLAVRMYTNAAEVAEGLMKNASAGSRSGGWRSLTGMALLLAQAYGPLMLMAGGLLSGGVAGYAAAGAGLLAWLVGLLFWGTLYRQFYRLSPLYALLWPVGLLMYLFIAGYGIVRVQLGRGVTWKGRRYAG</sequence>
<keyword evidence="1" id="KW-0472">Membrane</keyword>
<keyword evidence="3" id="KW-0808">Transferase</keyword>
<dbReference type="STRING" id="1707952.A6A03_19695"/>
<dbReference type="Gene3D" id="3.90.550.10">
    <property type="entry name" value="Spore Coat Polysaccharide Biosynthesis Protein SpsA, Chain A"/>
    <property type="match status" value="1"/>
</dbReference>
<dbReference type="Pfam" id="PF00535">
    <property type="entry name" value="Glycos_transf_2"/>
    <property type="match status" value="1"/>
</dbReference>
<reference evidence="3 4" key="1">
    <citation type="submission" date="2016-04" db="EMBL/GenBank/DDBJ databases">
        <title>Chloroflexus islandicus sp. nov., a thermophilic filamentous anoxygenic phototrophic bacterium from geyser Strokkur (Iceland).</title>
        <authorList>
            <person name="Gaisin V.A."/>
            <person name="Kalashnikov A.M."/>
            <person name="Sukhacheva M.V."/>
            <person name="Grouzdev D.S."/>
            <person name="Ivanov T.M."/>
            <person name="Kuznetsov B."/>
            <person name="Gorlenko V.M."/>
        </authorList>
    </citation>
    <scope>NUCLEOTIDE SEQUENCE [LARGE SCALE GENOMIC DNA]</scope>
    <source>
        <strain evidence="4">isl-2</strain>
    </source>
</reference>
<dbReference type="AlphaFoldDB" id="A0A178LYC1"/>
<gene>
    <name evidence="3" type="ORF">A6A03_19695</name>
</gene>
<feature type="transmembrane region" description="Helical" evidence="1">
    <location>
        <begin position="313"/>
        <end position="332"/>
    </location>
</feature>
<protein>
    <submittedName>
        <fullName evidence="3">Glycosyl transferase</fullName>
    </submittedName>
</protein>
<organism evidence="3 4">
    <name type="scientific">Chloroflexus islandicus</name>
    <dbReference type="NCBI Taxonomy" id="1707952"/>
    <lineage>
        <taxon>Bacteria</taxon>
        <taxon>Bacillati</taxon>
        <taxon>Chloroflexota</taxon>
        <taxon>Chloroflexia</taxon>
        <taxon>Chloroflexales</taxon>
        <taxon>Chloroflexineae</taxon>
        <taxon>Chloroflexaceae</taxon>
        <taxon>Chloroflexus</taxon>
    </lineage>
</organism>
<evidence type="ECO:0000313" key="3">
    <source>
        <dbReference type="EMBL" id="OAN38896.1"/>
    </source>
</evidence>
<dbReference type="InterPro" id="IPR001173">
    <property type="entry name" value="Glyco_trans_2-like"/>
</dbReference>
<dbReference type="OrthoDB" id="9800276at2"/>
<dbReference type="PANTHER" id="PTHR43646:SF3">
    <property type="entry name" value="SLR1566 PROTEIN"/>
    <property type="match status" value="1"/>
</dbReference>
<dbReference type="EMBL" id="LWQS01000101">
    <property type="protein sequence ID" value="OAN38896.1"/>
    <property type="molecule type" value="Genomic_DNA"/>
</dbReference>
<dbReference type="Proteomes" id="UP000078287">
    <property type="component" value="Unassembled WGS sequence"/>
</dbReference>
<evidence type="ECO:0000256" key="1">
    <source>
        <dbReference type="SAM" id="Phobius"/>
    </source>
</evidence>
<dbReference type="SUPFAM" id="SSF53448">
    <property type="entry name" value="Nucleotide-diphospho-sugar transferases"/>
    <property type="match status" value="1"/>
</dbReference>
<proteinExistence type="predicted"/>
<keyword evidence="1" id="KW-0812">Transmembrane</keyword>
<keyword evidence="1" id="KW-1133">Transmembrane helix</keyword>
<feature type="transmembrane region" description="Helical" evidence="1">
    <location>
        <begin position="288"/>
        <end position="307"/>
    </location>
</feature>
<name>A0A178LYC1_9CHLR</name>
<keyword evidence="4" id="KW-1185">Reference proteome</keyword>
<feature type="domain" description="Glycosyltransferase 2-like" evidence="2">
    <location>
        <begin position="44"/>
        <end position="183"/>
    </location>
</feature>
<evidence type="ECO:0000313" key="4">
    <source>
        <dbReference type="Proteomes" id="UP000078287"/>
    </source>
</evidence>
<accession>A0A178LYC1</accession>
<dbReference type="CDD" id="cd00761">
    <property type="entry name" value="Glyco_tranf_GTA_type"/>
    <property type="match status" value="1"/>
</dbReference>
<evidence type="ECO:0000259" key="2">
    <source>
        <dbReference type="Pfam" id="PF00535"/>
    </source>
</evidence>
<dbReference type="PANTHER" id="PTHR43646">
    <property type="entry name" value="GLYCOSYLTRANSFERASE"/>
    <property type="match status" value="1"/>
</dbReference>
<dbReference type="GO" id="GO:0016740">
    <property type="term" value="F:transferase activity"/>
    <property type="evidence" value="ECO:0007669"/>
    <property type="project" value="UniProtKB-KW"/>
</dbReference>